<proteinExistence type="predicted"/>
<comment type="caution">
    <text evidence="2">The sequence shown here is derived from an EMBL/GenBank/DDBJ whole genome shotgun (WGS) entry which is preliminary data.</text>
</comment>
<dbReference type="Proteomes" id="UP000620124">
    <property type="component" value="Unassembled WGS sequence"/>
</dbReference>
<gene>
    <name evidence="2" type="ORF">MVEN_00185800</name>
</gene>
<dbReference type="OrthoDB" id="2423195at2759"/>
<name>A0A8H7DAS3_9AGAR</name>
<sequence length="153" mass="16229">MADGKGPFVDYPLQHAIDTDADEALVHAYASFREQPTVAFPANARRADSWTLCVAIRVPEDSPTLLAVDYLIQYATTADSGNATAQTDVMLTNGELPEGVVSPLAVYTVPAQGCSAWLIGIRPSLLPTRSPLNATSEGSSGDTMSTPSTSRRM</sequence>
<evidence type="ECO:0000313" key="2">
    <source>
        <dbReference type="EMBL" id="KAF7368619.1"/>
    </source>
</evidence>
<evidence type="ECO:0000256" key="1">
    <source>
        <dbReference type="SAM" id="MobiDB-lite"/>
    </source>
</evidence>
<feature type="region of interest" description="Disordered" evidence="1">
    <location>
        <begin position="130"/>
        <end position="153"/>
    </location>
</feature>
<organism evidence="2 3">
    <name type="scientific">Mycena venus</name>
    <dbReference type="NCBI Taxonomy" id="2733690"/>
    <lineage>
        <taxon>Eukaryota</taxon>
        <taxon>Fungi</taxon>
        <taxon>Dikarya</taxon>
        <taxon>Basidiomycota</taxon>
        <taxon>Agaricomycotina</taxon>
        <taxon>Agaricomycetes</taxon>
        <taxon>Agaricomycetidae</taxon>
        <taxon>Agaricales</taxon>
        <taxon>Marasmiineae</taxon>
        <taxon>Mycenaceae</taxon>
        <taxon>Mycena</taxon>
    </lineage>
</organism>
<keyword evidence="3" id="KW-1185">Reference proteome</keyword>
<evidence type="ECO:0000313" key="3">
    <source>
        <dbReference type="Proteomes" id="UP000620124"/>
    </source>
</evidence>
<reference evidence="2" key="1">
    <citation type="submission" date="2020-05" db="EMBL/GenBank/DDBJ databases">
        <title>Mycena genomes resolve the evolution of fungal bioluminescence.</title>
        <authorList>
            <person name="Tsai I.J."/>
        </authorList>
    </citation>
    <scope>NUCLEOTIDE SEQUENCE</scope>
    <source>
        <strain evidence="2">CCC161011</strain>
    </source>
</reference>
<protein>
    <submittedName>
        <fullName evidence="2">Uncharacterized protein</fullName>
    </submittedName>
</protein>
<dbReference type="AlphaFoldDB" id="A0A8H7DAS3"/>
<accession>A0A8H7DAS3</accession>
<dbReference type="EMBL" id="JACAZI010000002">
    <property type="protein sequence ID" value="KAF7368619.1"/>
    <property type="molecule type" value="Genomic_DNA"/>
</dbReference>